<sequence>MDTLNYRSPKEGRLPSQPLDESRLHSALASTAEIVANRNEPGNPELTACKHQYVLPRPSFLPLPLHFLHETPGLTQMMSIFSQFTPESSCLANSCSFDNLYDLASQRKYQQYGCSLQICVSYDVLHHFVEKLSKGDVMCYEVKARWPKHITELLRL</sequence>
<protein>
    <submittedName>
        <fullName evidence="2">Uncharacterized protein</fullName>
    </submittedName>
</protein>
<keyword evidence="3" id="KW-1185">Reference proteome</keyword>
<feature type="region of interest" description="Disordered" evidence="1">
    <location>
        <begin position="1"/>
        <end position="21"/>
    </location>
</feature>
<dbReference type="EMBL" id="BPLR01001714">
    <property type="protein sequence ID" value="GIZ04287.1"/>
    <property type="molecule type" value="Genomic_DNA"/>
</dbReference>
<accession>A0AAV4YAM5</accession>
<evidence type="ECO:0000313" key="2">
    <source>
        <dbReference type="EMBL" id="GIZ04287.1"/>
    </source>
</evidence>
<evidence type="ECO:0000313" key="3">
    <source>
        <dbReference type="Proteomes" id="UP001054945"/>
    </source>
</evidence>
<name>A0AAV4YAM5_CAEEX</name>
<organism evidence="2 3">
    <name type="scientific">Caerostris extrusa</name>
    <name type="common">Bark spider</name>
    <name type="synonym">Caerostris bankana</name>
    <dbReference type="NCBI Taxonomy" id="172846"/>
    <lineage>
        <taxon>Eukaryota</taxon>
        <taxon>Metazoa</taxon>
        <taxon>Ecdysozoa</taxon>
        <taxon>Arthropoda</taxon>
        <taxon>Chelicerata</taxon>
        <taxon>Arachnida</taxon>
        <taxon>Araneae</taxon>
        <taxon>Araneomorphae</taxon>
        <taxon>Entelegynae</taxon>
        <taxon>Araneoidea</taxon>
        <taxon>Araneidae</taxon>
        <taxon>Caerostris</taxon>
    </lineage>
</organism>
<dbReference type="AlphaFoldDB" id="A0AAV4YAM5"/>
<evidence type="ECO:0000256" key="1">
    <source>
        <dbReference type="SAM" id="MobiDB-lite"/>
    </source>
</evidence>
<gene>
    <name evidence="2" type="ORF">CEXT_552511</name>
</gene>
<reference evidence="2 3" key="1">
    <citation type="submission" date="2021-06" db="EMBL/GenBank/DDBJ databases">
        <title>Caerostris extrusa draft genome.</title>
        <authorList>
            <person name="Kono N."/>
            <person name="Arakawa K."/>
        </authorList>
    </citation>
    <scope>NUCLEOTIDE SEQUENCE [LARGE SCALE GENOMIC DNA]</scope>
</reference>
<proteinExistence type="predicted"/>
<comment type="caution">
    <text evidence="2">The sequence shown here is derived from an EMBL/GenBank/DDBJ whole genome shotgun (WGS) entry which is preliminary data.</text>
</comment>
<dbReference type="Proteomes" id="UP001054945">
    <property type="component" value="Unassembled WGS sequence"/>
</dbReference>